<gene>
    <name evidence="5" type="primary">Cenpb</name>
    <name evidence="5" type="ORF">LOC62_01G000240</name>
</gene>
<keyword evidence="2" id="KW-0539">Nucleus</keyword>
<feature type="compositionally biased region" description="Low complexity" evidence="3">
    <location>
        <begin position="588"/>
        <end position="611"/>
    </location>
</feature>
<feature type="region of interest" description="Disordered" evidence="3">
    <location>
        <begin position="456"/>
        <end position="632"/>
    </location>
</feature>
<evidence type="ECO:0000313" key="5">
    <source>
        <dbReference type="EMBL" id="WOO76614.1"/>
    </source>
</evidence>
<evidence type="ECO:0000256" key="3">
    <source>
        <dbReference type="SAM" id="MobiDB-lite"/>
    </source>
</evidence>
<reference evidence="5" key="1">
    <citation type="submission" date="2023-10" db="EMBL/GenBank/DDBJ databases">
        <authorList>
            <person name="Noh H."/>
        </authorList>
    </citation>
    <scope>NUCLEOTIDE SEQUENCE</scope>
    <source>
        <strain evidence="5">DUCC4014</strain>
    </source>
</reference>
<keyword evidence="1" id="KW-0238">DNA-binding</keyword>
<feature type="compositionally biased region" description="Low complexity" evidence="3">
    <location>
        <begin position="201"/>
        <end position="232"/>
    </location>
</feature>
<dbReference type="EMBL" id="CP086714">
    <property type="protein sequence ID" value="WOO76614.1"/>
    <property type="molecule type" value="Genomic_DNA"/>
</dbReference>
<feature type="compositionally biased region" description="Polar residues" evidence="3">
    <location>
        <begin position="561"/>
        <end position="587"/>
    </location>
</feature>
<accession>A0AAF0Y2A7</accession>
<dbReference type="SUPFAM" id="SSF46689">
    <property type="entry name" value="Homeodomain-like"/>
    <property type="match status" value="2"/>
</dbReference>
<feature type="domain" description="HTH CENPB-type" evidence="4">
    <location>
        <begin position="308"/>
        <end position="379"/>
    </location>
</feature>
<dbReference type="InterPro" id="IPR006600">
    <property type="entry name" value="HTH_CenpB_DNA-bd_dom"/>
</dbReference>
<dbReference type="AlphaFoldDB" id="A0AAF0Y2A7"/>
<dbReference type="Proteomes" id="UP000827549">
    <property type="component" value="Chromosome 1"/>
</dbReference>
<dbReference type="RefSeq" id="XP_062622646.1">
    <property type="nucleotide sequence ID" value="XM_062766662.1"/>
</dbReference>
<evidence type="ECO:0000259" key="4">
    <source>
        <dbReference type="PROSITE" id="PS51253"/>
    </source>
</evidence>
<evidence type="ECO:0000256" key="2">
    <source>
        <dbReference type="ARBA" id="ARBA00023242"/>
    </source>
</evidence>
<dbReference type="GO" id="GO:0003677">
    <property type="term" value="F:DNA binding"/>
    <property type="evidence" value="ECO:0007669"/>
    <property type="project" value="UniProtKB-KW"/>
</dbReference>
<feature type="region of interest" description="Disordered" evidence="3">
    <location>
        <begin position="184"/>
        <end position="253"/>
    </location>
</feature>
<feature type="compositionally biased region" description="Polar residues" evidence="3">
    <location>
        <begin position="508"/>
        <end position="527"/>
    </location>
</feature>
<organism evidence="5 6">
    <name type="scientific">Vanrija pseudolonga</name>
    <dbReference type="NCBI Taxonomy" id="143232"/>
    <lineage>
        <taxon>Eukaryota</taxon>
        <taxon>Fungi</taxon>
        <taxon>Dikarya</taxon>
        <taxon>Basidiomycota</taxon>
        <taxon>Agaricomycotina</taxon>
        <taxon>Tremellomycetes</taxon>
        <taxon>Trichosporonales</taxon>
        <taxon>Trichosporonaceae</taxon>
        <taxon>Vanrija</taxon>
    </lineage>
</organism>
<dbReference type="InterPro" id="IPR009057">
    <property type="entry name" value="Homeodomain-like_sf"/>
</dbReference>
<dbReference type="InterPro" id="IPR007889">
    <property type="entry name" value="HTH_Psq"/>
</dbReference>
<evidence type="ECO:0000313" key="6">
    <source>
        <dbReference type="Proteomes" id="UP000827549"/>
    </source>
</evidence>
<dbReference type="Pfam" id="PF03221">
    <property type="entry name" value="HTH_Tnp_Tc5"/>
    <property type="match status" value="1"/>
</dbReference>
<protein>
    <submittedName>
        <fullName evidence="5">Major centromere autoantigen B</fullName>
    </submittedName>
</protein>
<evidence type="ECO:0000256" key="1">
    <source>
        <dbReference type="ARBA" id="ARBA00023125"/>
    </source>
</evidence>
<feature type="compositionally biased region" description="Low complexity" evidence="3">
    <location>
        <begin position="551"/>
        <end position="560"/>
    </location>
</feature>
<name>A0AAF0Y2A7_9TREE</name>
<dbReference type="Pfam" id="PF04218">
    <property type="entry name" value="CENP-B_N"/>
    <property type="match status" value="1"/>
</dbReference>
<sequence>MLLATATDTRTRPDLTTQSIVFDDTVTLLKTLSIPPSQTLPSHSIQTSTRQFIMAAPMATPSYLNEEVDFMTMFTNQNDDGESGPAVAQLPYDSTVPAPSLPHVDPLHVFDTPALTPAGWSPIAAHRGQMTHAPYGYQPQMFAPPHFQPVVTPVAQYVEPSALPGARPASAPTPMAPAAGFSAFSGAPGVSTPPPAPTSEGTRPPATAATTTSTGIPSPESAPATSPLSSASVKNEPVAATERAQVRRKRKLTPEDKRRICEIYRNSQGKIRQEDIAKEYSVDRSTISKILNQEDRWLDPEQPNANAALARRPGGRYPAIEEAIHRWLDEAVLEGREVKDTEAREEALKMGLRLGHPHFQASSKWWDGVKRRRLEEGRSMPNMRRVNSQVQPPVVIPSGGLVRSYSAMTMDGAALPHDAYHQFPMHAGPSHYQLVDPSVGVPPGMMLMQAMPIGARARSQSNPQAMPGYVAQQAPSFGPARHQRPSPPRHSPVTPLGRHNSFHGAATANESPSRTAALSRANSSQGRRSPHTRLGASAFGLTPVRGPDPAPVHAVPPLVASTPQASTEQASVSTPTSTGPIDTTVTTPGAALAASSVPSLSPTSGSDGSSDANGPTALGLSPGTPLTPSQATVPAAFSPAEYLDLNGGVPPLVYAAGHHYEPRQAPMMYAHAPLSCVPPAGMVQYTPAPMYPAYEYAVQHPW</sequence>
<dbReference type="GeneID" id="87803499"/>
<proteinExistence type="predicted"/>
<dbReference type="Gene3D" id="1.10.10.60">
    <property type="entry name" value="Homeodomain-like"/>
    <property type="match status" value="2"/>
</dbReference>
<keyword evidence="6" id="KW-1185">Reference proteome</keyword>
<dbReference type="PROSITE" id="PS51253">
    <property type="entry name" value="HTH_CENPB"/>
    <property type="match status" value="1"/>
</dbReference>